<dbReference type="Proteomes" id="UP001497480">
    <property type="component" value="Unassembled WGS sequence"/>
</dbReference>
<evidence type="ECO:0000313" key="5">
    <source>
        <dbReference type="EMBL" id="CAL0300569.1"/>
    </source>
</evidence>
<dbReference type="PANTHER" id="PTHR46405:SF4">
    <property type="entry name" value="E3 UBIQUITIN-PROTEIN LIGASE RF298-RELATED"/>
    <property type="match status" value="1"/>
</dbReference>
<feature type="compositionally biased region" description="Polar residues" evidence="3">
    <location>
        <begin position="204"/>
        <end position="239"/>
    </location>
</feature>
<dbReference type="CDD" id="cd23128">
    <property type="entry name" value="RING-HC_MIP1-like"/>
    <property type="match status" value="1"/>
</dbReference>
<dbReference type="AlphaFoldDB" id="A0AAV1VUJ7"/>
<accession>A0AAV1VUJ7</accession>
<evidence type="ECO:0000256" key="1">
    <source>
        <dbReference type="PROSITE-ProRule" id="PRU00175"/>
    </source>
</evidence>
<feature type="compositionally biased region" description="Polar residues" evidence="3">
    <location>
        <begin position="8"/>
        <end position="18"/>
    </location>
</feature>
<dbReference type="Gene3D" id="1.20.5.1700">
    <property type="match status" value="1"/>
</dbReference>
<dbReference type="Pfam" id="PF20235">
    <property type="entry name" value="PIR2-like_helical"/>
    <property type="match status" value="1"/>
</dbReference>
<dbReference type="Gene3D" id="3.30.40.10">
    <property type="entry name" value="Zinc/RING finger domain, C3HC4 (zinc finger)"/>
    <property type="match status" value="1"/>
</dbReference>
<feature type="region of interest" description="Disordered" evidence="3">
    <location>
        <begin position="375"/>
        <end position="394"/>
    </location>
</feature>
<gene>
    <name evidence="5" type="ORF">LLUT_LOCUS1629</name>
</gene>
<dbReference type="SUPFAM" id="SSF57850">
    <property type="entry name" value="RING/U-box"/>
    <property type="match status" value="1"/>
</dbReference>
<feature type="compositionally biased region" description="Polar residues" evidence="3">
    <location>
        <begin position="43"/>
        <end position="54"/>
    </location>
</feature>
<dbReference type="GO" id="GO:0008270">
    <property type="term" value="F:zinc ion binding"/>
    <property type="evidence" value="ECO:0007669"/>
    <property type="project" value="UniProtKB-KW"/>
</dbReference>
<dbReference type="PANTHER" id="PTHR46405">
    <property type="entry name" value="OS05G0141500 PROTEIN"/>
    <property type="match status" value="1"/>
</dbReference>
<dbReference type="InterPro" id="IPR046934">
    <property type="entry name" value="PIR2-like"/>
</dbReference>
<feature type="domain" description="RING-type" evidence="4">
    <location>
        <begin position="685"/>
        <end position="725"/>
    </location>
</feature>
<sequence length="739" mass="81307">MDKMADSSGENKQGNTGKSSHHSVLPADSSSSRIDLPPCDLQPSETSQSSNELGSTEVGPNQDKDIVDWNDTFRGKVMELLFSRLREVFQGAIKKIVELGYSEDVAEKALSRKALYVKEGDPVSNIVDAALNVLNGKQVATSDMPYENFQYLLSHTLLEMIAVLREVSPSLTVGDAMWALLVCDLNLSLACTVDFLYVAPDGESSTSPSIPQLKSDVQSTEAPTIGKLQNSPNNKSSFASERVKPEKENASLPTVSGRPFKTKGGVSKKGSGSKKQNTKKSTTIKQMLLHLDKAHSACNIGVLMIDKKIEPPSDIHNQQIESVSSNTTSKQGHCASDATCSLSTNTASTLPAGGSSATLSDTIFSSSMVNPNISASHTISKPKSQPSPSDAQKIPDYYVGIPYDESLGKYVPRDQKDQCILELVPEVHLLQGKLQRWVNWANRKIMQVTARVAKLQPELKMLKKEKQEAEKISQVDKQIESTTPDVLLSTTSDALLLEAENAMLNEELDADMLSLEKSMTRHQQALEREQAALKRAKSLESENALHRDDLKREKQKLSKLKQQLDKEQSLLTRVEGRVKKEGAQKEKLLAQAASISEEMKQLAEHTEAEEDKINKKAADNVQKYVELIAKLETQLKEIKQKSESAKIGELHESALLGSRKPSTSKTTASWQAKFAAGSFRQERECCMCLSEDISVILLPCAHQVLCRECNGLHQELGVKDCPTCRTPIQNRIHARFAGR</sequence>
<evidence type="ECO:0000313" key="6">
    <source>
        <dbReference type="Proteomes" id="UP001497480"/>
    </source>
</evidence>
<keyword evidence="1" id="KW-0862">Zinc</keyword>
<name>A0AAV1VUJ7_LUPLU</name>
<keyword evidence="2" id="KW-0175">Coiled coil</keyword>
<evidence type="ECO:0000256" key="3">
    <source>
        <dbReference type="SAM" id="MobiDB-lite"/>
    </source>
</evidence>
<feature type="region of interest" description="Disordered" evidence="3">
    <location>
        <begin position="1"/>
        <end position="65"/>
    </location>
</feature>
<protein>
    <recommendedName>
        <fullName evidence="4">RING-type domain-containing protein</fullName>
    </recommendedName>
</protein>
<organism evidence="5 6">
    <name type="scientific">Lupinus luteus</name>
    <name type="common">European yellow lupine</name>
    <dbReference type="NCBI Taxonomy" id="3873"/>
    <lineage>
        <taxon>Eukaryota</taxon>
        <taxon>Viridiplantae</taxon>
        <taxon>Streptophyta</taxon>
        <taxon>Embryophyta</taxon>
        <taxon>Tracheophyta</taxon>
        <taxon>Spermatophyta</taxon>
        <taxon>Magnoliopsida</taxon>
        <taxon>eudicotyledons</taxon>
        <taxon>Gunneridae</taxon>
        <taxon>Pentapetalae</taxon>
        <taxon>rosids</taxon>
        <taxon>fabids</taxon>
        <taxon>Fabales</taxon>
        <taxon>Fabaceae</taxon>
        <taxon>Papilionoideae</taxon>
        <taxon>50 kb inversion clade</taxon>
        <taxon>genistoids sensu lato</taxon>
        <taxon>core genistoids</taxon>
        <taxon>Genisteae</taxon>
        <taxon>Lupinus</taxon>
    </lineage>
</organism>
<proteinExistence type="predicted"/>
<evidence type="ECO:0000256" key="2">
    <source>
        <dbReference type="SAM" id="Coils"/>
    </source>
</evidence>
<keyword evidence="1" id="KW-0863">Zinc-finger</keyword>
<dbReference type="InterPro" id="IPR013083">
    <property type="entry name" value="Znf_RING/FYVE/PHD"/>
</dbReference>
<dbReference type="InterPro" id="IPR046527">
    <property type="entry name" value="PIR2-like_helical"/>
</dbReference>
<dbReference type="InterPro" id="IPR001841">
    <property type="entry name" value="Znf_RING"/>
</dbReference>
<keyword evidence="6" id="KW-1185">Reference proteome</keyword>
<keyword evidence="1" id="KW-0479">Metal-binding</keyword>
<dbReference type="Pfam" id="PF13920">
    <property type="entry name" value="zf-C3HC4_3"/>
    <property type="match status" value="1"/>
</dbReference>
<feature type="region of interest" description="Disordered" evidence="3">
    <location>
        <begin position="204"/>
        <end position="281"/>
    </location>
</feature>
<evidence type="ECO:0000259" key="4">
    <source>
        <dbReference type="PROSITE" id="PS50089"/>
    </source>
</evidence>
<reference evidence="5 6" key="1">
    <citation type="submission" date="2024-03" db="EMBL/GenBank/DDBJ databases">
        <authorList>
            <person name="Martinez-Hernandez J."/>
        </authorList>
    </citation>
    <scope>NUCLEOTIDE SEQUENCE [LARGE SCALE GENOMIC DNA]</scope>
</reference>
<dbReference type="PROSITE" id="PS50089">
    <property type="entry name" value="ZF_RING_2"/>
    <property type="match status" value="1"/>
</dbReference>
<comment type="caution">
    <text evidence="5">The sequence shown here is derived from an EMBL/GenBank/DDBJ whole genome shotgun (WGS) entry which is preliminary data.</text>
</comment>
<feature type="compositionally biased region" description="Low complexity" evidence="3">
    <location>
        <begin position="262"/>
        <end position="281"/>
    </location>
</feature>
<dbReference type="EMBL" id="CAXHTB010000001">
    <property type="protein sequence ID" value="CAL0300569.1"/>
    <property type="molecule type" value="Genomic_DNA"/>
</dbReference>
<feature type="compositionally biased region" description="Polar residues" evidence="3">
    <location>
        <begin position="375"/>
        <end position="390"/>
    </location>
</feature>
<feature type="coiled-coil region" evidence="2">
    <location>
        <begin position="505"/>
        <end position="648"/>
    </location>
</feature>